<evidence type="ECO:0000256" key="5">
    <source>
        <dbReference type="ARBA" id="ARBA00022840"/>
    </source>
</evidence>
<dbReference type="EC" id="6.3.1.2" evidence="9"/>
<dbReference type="PANTHER" id="PTHR43785">
    <property type="entry name" value="GAMMA-GLUTAMYLPUTRESCINE SYNTHETASE"/>
    <property type="match status" value="1"/>
</dbReference>
<evidence type="ECO:0000313" key="11">
    <source>
        <dbReference type="EMBL" id="KKU87064.1"/>
    </source>
</evidence>
<dbReference type="Gene3D" id="3.10.20.70">
    <property type="entry name" value="Glutamine synthetase, N-terminal domain"/>
    <property type="match status" value="1"/>
</dbReference>
<dbReference type="InterPro" id="IPR008146">
    <property type="entry name" value="Gln_synth_cat_dom"/>
</dbReference>
<comment type="caution">
    <text evidence="11">The sequence shown here is derived from an EMBL/GenBank/DDBJ whole genome shotgun (WGS) entry which is preliminary data.</text>
</comment>
<comment type="catalytic activity">
    <reaction evidence="9">
        <text>L-glutamate + NH4(+) + ATP = L-glutamine + ADP + phosphate + H(+)</text>
        <dbReference type="Rhea" id="RHEA:16169"/>
        <dbReference type="ChEBI" id="CHEBI:15378"/>
        <dbReference type="ChEBI" id="CHEBI:28938"/>
        <dbReference type="ChEBI" id="CHEBI:29985"/>
        <dbReference type="ChEBI" id="CHEBI:30616"/>
        <dbReference type="ChEBI" id="CHEBI:43474"/>
        <dbReference type="ChEBI" id="CHEBI:58359"/>
        <dbReference type="ChEBI" id="CHEBI:456216"/>
        <dbReference type="EC" id="6.3.1.2"/>
    </reaction>
</comment>
<dbReference type="PROSITE" id="PS51987">
    <property type="entry name" value="GS_CATALYTIC"/>
    <property type="match status" value="1"/>
</dbReference>
<dbReference type="Pfam" id="PF00120">
    <property type="entry name" value="Gln-synt_C"/>
    <property type="match status" value="1"/>
</dbReference>
<comment type="cofactor">
    <cofactor evidence="1">
        <name>Mg(2+)</name>
        <dbReference type="ChEBI" id="CHEBI:18420"/>
    </cofactor>
</comment>
<organism evidence="11 12">
    <name type="scientific">Candidatus Gottesmanbacteria bacterium GW2011_GWA2_47_9</name>
    <dbReference type="NCBI Taxonomy" id="1618445"/>
    <lineage>
        <taxon>Bacteria</taxon>
        <taxon>Candidatus Gottesmaniibacteriota</taxon>
    </lineage>
</organism>
<comment type="similarity">
    <text evidence="2 7 8">Belongs to the glutamine synthetase family.</text>
</comment>
<dbReference type="SUPFAM" id="SSF54368">
    <property type="entry name" value="Glutamine synthetase, N-terminal domain"/>
    <property type="match status" value="1"/>
</dbReference>
<keyword evidence="5 9" id="KW-0067">ATP-binding</keyword>
<accession>A0A0G1TZ34</accession>
<dbReference type="PROSITE" id="PS00180">
    <property type="entry name" value="GLNA_1"/>
    <property type="match status" value="1"/>
</dbReference>
<evidence type="ECO:0000256" key="7">
    <source>
        <dbReference type="PROSITE-ProRule" id="PRU01331"/>
    </source>
</evidence>
<dbReference type="InterPro" id="IPR027303">
    <property type="entry name" value="Gln_synth_gly_rich_site"/>
</dbReference>
<dbReference type="GO" id="GO:0006542">
    <property type="term" value="P:glutamine biosynthetic process"/>
    <property type="evidence" value="ECO:0007669"/>
    <property type="project" value="InterPro"/>
</dbReference>
<evidence type="ECO:0000256" key="4">
    <source>
        <dbReference type="ARBA" id="ARBA00022741"/>
    </source>
</evidence>
<dbReference type="Gene3D" id="3.30.590.10">
    <property type="entry name" value="Glutamine synthetase/guanido kinase, catalytic domain"/>
    <property type="match status" value="1"/>
</dbReference>
<keyword evidence="4 9" id="KW-0547">Nucleotide-binding</keyword>
<evidence type="ECO:0000256" key="8">
    <source>
        <dbReference type="RuleBase" id="RU000384"/>
    </source>
</evidence>
<dbReference type="SMART" id="SM01230">
    <property type="entry name" value="Gln-synt_C"/>
    <property type="match status" value="1"/>
</dbReference>
<evidence type="ECO:0000313" key="12">
    <source>
        <dbReference type="Proteomes" id="UP000034739"/>
    </source>
</evidence>
<name>A0A0G1TZ34_9BACT</name>
<dbReference type="InterPro" id="IPR036651">
    <property type="entry name" value="Gln_synt_N_sf"/>
</dbReference>
<dbReference type="PROSITE" id="PS00181">
    <property type="entry name" value="GLNA_ATP"/>
    <property type="match status" value="1"/>
</dbReference>
<feature type="domain" description="GS catalytic" evidence="10">
    <location>
        <begin position="144"/>
        <end position="481"/>
    </location>
</feature>
<protein>
    <recommendedName>
        <fullName evidence="9">Glutamine synthetase</fullName>
        <ecNumber evidence="9">6.3.1.2</ecNumber>
    </recommendedName>
</protein>
<dbReference type="InterPro" id="IPR008147">
    <property type="entry name" value="Gln_synt_N"/>
</dbReference>
<dbReference type="GO" id="GO:0004356">
    <property type="term" value="F:glutamine synthetase activity"/>
    <property type="evidence" value="ECO:0007669"/>
    <property type="project" value="UniProtKB-EC"/>
</dbReference>
<dbReference type="Proteomes" id="UP000034739">
    <property type="component" value="Unassembled WGS sequence"/>
</dbReference>
<evidence type="ECO:0000256" key="6">
    <source>
        <dbReference type="ARBA" id="ARBA00022842"/>
    </source>
</evidence>
<dbReference type="AlphaFoldDB" id="A0A0G1TZ34"/>
<keyword evidence="6" id="KW-0460">Magnesium</keyword>
<evidence type="ECO:0000256" key="1">
    <source>
        <dbReference type="ARBA" id="ARBA00001946"/>
    </source>
</evidence>
<evidence type="ECO:0000259" key="10">
    <source>
        <dbReference type="PROSITE" id="PS51987"/>
    </source>
</evidence>
<evidence type="ECO:0000256" key="9">
    <source>
        <dbReference type="RuleBase" id="RU004356"/>
    </source>
</evidence>
<evidence type="ECO:0000256" key="2">
    <source>
        <dbReference type="ARBA" id="ARBA00009897"/>
    </source>
</evidence>
<dbReference type="SUPFAM" id="SSF55931">
    <property type="entry name" value="Glutamine synthetase/guanido kinase"/>
    <property type="match status" value="1"/>
</dbReference>
<dbReference type="PANTHER" id="PTHR43785:SF12">
    <property type="entry name" value="TYPE-1 GLUTAMINE SYNTHETASE 2"/>
    <property type="match status" value="1"/>
</dbReference>
<dbReference type="InterPro" id="IPR027302">
    <property type="entry name" value="Gln_synth_N_conserv_site"/>
</dbReference>
<proteinExistence type="inferred from homology"/>
<dbReference type="InterPro" id="IPR014746">
    <property type="entry name" value="Gln_synth/guanido_kin_cat_dom"/>
</dbReference>
<dbReference type="GO" id="GO:0005524">
    <property type="term" value="F:ATP binding"/>
    <property type="evidence" value="ECO:0007669"/>
    <property type="project" value="UniProtKB-KW"/>
</dbReference>
<sequence>MDKTPVRSVPLKNFLEIPYDALEEMNLKAKERALTASPAALEKEYRAYLAREKRIKAVTLCFTDIEGRFHMLDYDKKYLLDSADNLTFDGSSIRGFTAQSESDLRLSVDWGSIRFLPADVFGPGKVVMFVDVYGRDRKPYISDFRSQLKLHAEALKKKSGVTAFAAAEVEGFLVDGVNAEQEYDKKGFNLISTGGYYHSLPLDRLRQFIDRAAEAHRAMGFKNEKDHPEVAPSQFEMNFSYTDIVRAADNIQLYKLVCRQVADNLGMTATFLPKPMVGINGSGMHTNFSLGKGGKNIFYSKGGKDGLSDTAWDFISRLLNHAGEMCLTFNSSVNAYRRLDPHFEAPNQIKVSPIDRGSMIRIPVGNEKTTRIEVRSVAPDANPYLVLYTILRTGLEGKPLVKDKEKRDRVRTLPDNIGDAIKLFKSSDFMGKILGTENQDKYADFKQMAADRSPKALGALIKPSEIIYHHEVTNQVLWYNF</sequence>
<reference evidence="11 12" key="1">
    <citation type="journal article" date="2015" name="Nature">
        <title>rRNA introns, odd ribosomes, and small enigmatic genomes across a large radiation of phyla.</title>
        <authorList>
            <person name="Brown C.T."/>
            <person name="Hug L.A."/>
            <person name="Thomas B.C."/>
            <person name="Sharon I."/>
            <person name="Castelle C.J."/>
            <person name="Singh A."/>
            <person name="Wilkins M.J."/>
            <person name="Williams K.H."/>
            <person name="Banfield J.F."/>
        </authorList>
    </citation>
    <scope>NUCLEOTIDE SEQUENCE [LARGE SCALE GENOMIC DNA]</scope>
</reference>
<keyword evidence="3 9" id="KW-0436">Ligase</keyword>
<dbReference type="EMBL" id="LCOY01000040">
    <property type="protein sequence ID" value="KKU87064.1"/>
    <property type="molecule type" value="Genomic_DNA"/>
</dbReference>
<dbReference type="PATRIC" id="fig|1618445.3.peg.977"/>
<dbReference type="Pfam" id="PF03951">
    <property type="entry name" value="Gln-synt_N"/>
    <property type="match status" value="1"/>
</dbReference>
<evidence type="ECO:0000256" key="3">
    <source>
        <dbReference type="ARBA" id="ARBA00022598"/>
    </source>
</evidence>
<gene>
    <name evidence="11" type="ORF">UY16_C0040G0002</name>
</gene>